<name>A0AAD3AUK5_FRATT</name>
<dbReference type="InterPro" id="IPR051265">
    <property type="entry name" value="HIBADH-related_NP60_sf"/>
</dbReference>
<dbReference type="InterPro" id="IPR029154">
    <property type="entry name" value="HIBADH-like_NADP-bd"/>
</dbReference>
<dbReference type="Pfam" id="PF03446">
    <property type="entry name" value="NAD_binding_2"/>
    <property type="match status" value="1"/>
</dbReference>
<dbReference type="Pfam" id="PF14833">
    <property type="entry name" value="NAD_binding_11"/>
    <property type="match status" value="1"/>
</dbReference>
<comment type="caution">
    <text evidence="6">The sequence shown here is derived from an EMBL/GenBank/DDBJ whole genome shotgun (WGS) entry which is preliminary data.</text>
</comment>
<evidence type="ECO:0008006" key="8">
    <source>
        <dbReference type="Google" id="ProtNLM"/>
    </source>
</evidence>
<gene>
    <name evidence="6" type="ORF">P250_03963</name>
</gene>
<proteinExistence type="predicted"/>
<dbReference type="Gene3D" id="3.40.50.720">
    <property type="entry name" value="NAD(P)-binding Rossmann-like Domain"/>
    <property type="match status" value="1"/>
</dbReference>
<reference evidence="6 7" key="1">
    <citation type="submission" date="2014-03" db="EMBL/GenBank/DDBJ databases">
        <title>The Genome Sequence of Francisella tularensis subsp. tularensis str. SCHU S4 substr. FSC043.</title>
        <authorList>
            <consortium name="The Broad Institute Genomics Platform"/>
            <consortium name="The Broad Institute Genome Sequencing Center for Infectious Disease"/>
            <person name="Chapman S.B."/>
            <person name="Guina T."/>
            <person name="Gelhaus C."/>
            <person name="Comer J."/>
            <person name="Sellati T."/>
            <person name="Sjostedt A."/>
            <person name="Young S.K."/>
            <person name="Zeng Q."/>
            <person name="Gargeya S."/>
            <person name="Abouelleil A."/>
            <person name="Alvarado L."/>
            <person name="Chapman S.B."/>
            <person name="Gainer-Dewar J."/>
            <person name="Goldberg J."/>
            <person name="Griggs A."/>
            <person name="Gujja S."/>
            <person name="Hansen M."/>
            <person name="Howarth C."/>
            <person name="Imamovic A."/>
            <person name="Larimer J."/>
            <person name="Murphy C."/>
            <person name="Naylor J."/>
            <person name="Pearson M."/>
            <person name="Poon T.W."/>
            <person name="Priest M."/>
            <person name="Roberts A."/>
            <person name="Saif S."/>
            <person name="Shea T."/>
            <person name="Sykes S."/>
            <person name="Wortman J."/>
            <person name="Nusbaum C."/>
            <person name="Birren B."/>
        </authorList>
    </citation>
    <scope>NUCLEOTIDE SEQUENCE [LARGE SCALE GENOMIC DNA]</scope>
    <source>
        <strain evidence="6 7">Schu S4</strain>
    </source>
</reference>
<dbReference type="GO" id="GO:0051287">
    <property type="term" value="F:NAD binding"/>
    <property type="evidence" value="ECO:0007669"/>
    <property type="project" value="InterPro"/>
</dbReference>
<sequence length="295" mass="33510">MAKMSKQVGIIGLGNMGSVVIDHLLTSGYEIFIHNRTKAKAEKWLRNTQVVWCDSPKELAENCEIIICCLYNDIAAKNVYLSKNGLTSINLVNHTILDASTLSVSCFEQLNKVVTQNNGKLIDMPISGNPAALQEKRALIMLGATEEECKSFVHFLEALSNKILYLDIAGSALKEKLCINEMLFTQWFSYCEAMLLAENNGIKTEDFFKAMSQSVISSPLLVQRSQYFFGYNVNPSDLNMILKDIDIIEDFVNKSKTKVTLLQKFREVVEYAIKHDFTNQDFYGLYRAYKEIYKK</sequence>
<evidence type="ECO:0000256" key="2">
    <source>
        <dbReference type="ARBA" id="ARBA00023027"/>
    </source>
</evidence>
<dbReference type="SUPFAM" id="SSF48179">
    <property type="entry name" value="6-phosphogluconate dehydrogenase C-terminal domain-like"/>
    <property type="match status" value="1"/>
</dbReference>
<keyword evidence="1" id="KW-0560">Oxidoreductase</keyword>
<dbReference type="InterPro" id="IPR006115">
    <property type="entry name" value="6PGDH_NADP-bd"/>
</dbReference>
<protein>
    <recommendedName>
        <fullName evidence="8">NAD(P)-dependent oxidoreductase</fullName>
    </recommendedName>
</protein>
<dbReference type="Gene3D" id="1.10.1040.10">
    <property type="entry name" value="N-(1-d-carboxylethyl)-l-norvaline Dehydrogenase, domain 2"/>
    <property type="match status" value="1"/>
</dbReference>
<dbReference type="GO" id="GO:0050661">
    <property type="term" value="F:NADP binding"/>
    <property type="evidence" value="ECO:0007669"/>
    <property type="project" value="InterPro"/>
</dbReference>
<evidence type="ECO:0000256" key="3">
    <source>
        <dbReference type="PIRSR" id="PIRSR000103-1"/>
    </source>
</evidence>
<evidence type="ECO:0000259" key="5">
    <source>
        <dbReference type="Pfam" id="PF14833"/>
    </source>
</evidence>
<feature type="active site" evidence="3">
    <location>
        <position position="176"/>
    </location>
</feature>
<evidence type="ECO:0000256" key="1">
    <source>
        <dbReference type="ARBA" id="ARBA00023002"/>
    </source>
</evidence>
<evidence type="ECO:0000313" key="7">
    <source>
        <dbReference type="Proteomes" id="UP000023806"/>
    </source>
</evidence>
<dbReference type="InterPro" id="IPR008927">
    <property type="entry name" value="6-PGluconate_DH-like_C_sf"/>
</dbReference>
<accession>A0AAD3AUK5</accession>
<evidence type="ECO:0000313" key="6">
    <source>
        <dbReference type="EMBL" id="EZK39174.1"/>
    </source>
</evidence>
<dbReference type="PANTHER" id="PTHR43580:SF2">
    <property type="entry name" value="CYTOKINE-LIKE NUCLEAR FACTOR N-PAC"/>
    <property type="match status" value="1"/>
</dbReference>
<feature type="domain" description="6-phosphogluconate dehydrogenase NADP-binding" evidence="4">
    <location>
        <begin position="7"/>
        <end position="165"/>
    </location>
</feature>
<dbReference type="AlphaFoldDB" id="A0AAD3AUK5"/>
<dbReference type="PIRSF" id="PIRSF000103">
    <property type="entry name" value="HIBADH"/>
    <property type="match status" value="1"/>
</dbReference>
<evidence type="ECO:0000259" key="4">
    <source>
        <dbReference type="Pfam" id="PF03446"/>
    </source>
</evidence>
<dbReference type="InterPro" id="IPR013328">
    <property type="entry name" value="6PGD_dom2"/>
</dbReference>
<dbReference type="Proteomes" id="UP000023806">
    <property type="component" value="Unassembled WGS sequence"/>
</dbReference>
<feature type="domain" description="3-hydroxyisobutyrate dehydrogenase-like NAD-binding" evidence="5">
    <location>
        <begin position="171"/>
        <end position="289"/>
    </location>
</feature>
<dbReference type="GO" id="GO:0016491">
    <property type="term" value="F:oxidoreductase activity"/>
    <property type="evidence" value="ECO:0007669"/>
    <property type="project" value="UniProtKB-KW"/>
</dbReference>
<organism evidence="6 7">
    <name type="scientific">Francisella tularensis subsp. tularensis str. SCHU S4 substr. FSC237</name>
    <dbReference type="NCBI Taxonomy" id="1341660"/>
    <lineage>
        <taxon>Bacteria</taxon>
        <taxon>Pseudomonadati</taxon>
        <taxon>Pseudomonadota</taxon>
        <taxon>Gammaproteobacteria</taxon>
        <taxon>Thiotrichales</taxon>
        <taxon>Francisellaceae</taxon>
        <taxon>Francisella</taxon>
    </lineage>
</organism>
<dbReference type="EMBL" id="JIDS01000002">
    <property type="protein sequence ID" value="EZK39174.1"/>
    <property type="molecule type" value="Genomic_DNA"/>
</dbReference>
<dbReference type="InterPro" id="IPR036291">
    <property type="entry name" value="NAD(P)-bd_dom_sf"/>
</dbReference>
<dbReference type="PANTHER" id="PTHR43580">
    <property type="entry name" value="OXIDOREDUCTASE GLYR1-RELATED"/>
    <property type="match status" value="1"/>
</dbReference>
<keyword evidence="2" id="KW-0520">NAD</keyword>
<dbReference type="InterPro" id="IPR015815">
    <property type="entry name" value="HIBADH-related"/>
</dbReference>
<dbReference type="SUPFAM" id="SSF51735">
    <property type="entry name" value="NAD(P)-binding Rossmann-fold domains"/>
    <property type="match status" value="1"/>
</dbReference>